<feature type="transmembrane region" description="Helical" evidence="8">
    <location>
        <begin position="154"/>
        <end position="174"/>
    </location>
</feature>
<comment type="similarity">
    <text evidence="2 8">Belongs to the binding-protein-dependent transport system permease family. CysTW subfamily.</text>
</comment>
<proteinExistence type="inferred from homology"/>
<dbReference type="InterPro" id="IPR000515">
    <property type="entry name" value="MetI-like"/>
</dbReference>
<name>F4Y279_9CYAN</name>
<reference evidence="12" key="1">
    <citation type="journal article" date="2011" name="Proc. Natl. Acad. Sci. U.S.A.">
        <title>Genomic insights into the physiology and ecology of the marine filamentous cyanobacterium Lyngbya majuscula.</title>
        <authorList>
            <person name="Jones A.C."/>
            <person name="Monroe E.A."/>
            <person name="Podell S."/>
            <person name="Hess W.R."/>
            <person name="Klages S."/>
            <person name="Esquenazi E."/>
            <person name="Niessen S."/>
            <person name="Hoover H."/>
            <person name="Rothmann M."/>
            <person name="Lasken R.S."/>
            <person name="Yates J.R.III."/>
            <person name="Reinhardt R."/>
            <person name="Kube M."/>
            <person name="Burkart M.D."/>
            <person name="Allen E.E."/>
            <person name="Dorrestein P.C."/>
            <person name="Gerwick W.H."/>
            <person name="Gerwick L."/>
        </authorList>
    </citation>
    <scope>NUCLEOTIDE SEQUENCE [LARGE SCALE GENOMIC DNA]</scope>
    <source>
        <strain evidence="12">3L</strain>
    </source>
</reference>
<evidence type="ECO:0000256" key="8">
    <source>
        <dbReference type="RuleBase" id="RU363043"/>
    </source>
</evidence>
<feature type="transmembrane region" description="Helical" evidence="8">
    <location>
        <begin position="36"/>
        <end position="61"/>
    </location>
</feature>
<evidence type="ECO:0000256" key="4">
    <source>
        <dbReference type="ARBA" id="ARBA00022475"/>
    </source>
</evidence>
<dbReference type="Proteomes" id="UP000003959">
    <property type="component" value="Unassembled WGS sequence"/>
</dbReference>
<accession>F4Y279</accession>
<dbReference type="GO" id="GO:0005886">
    <property type="term" value="C:plasma membrane"/>
    <property type="evidence" value="ECO:0007669"/>
    <property type="project" value="UniProtKB-SubCell"/>
</dbReference>
<dbReference type="OrthoDB" id="9785113at2"/>
<evidence type="ECO:0000259" key="10">
    <source>
        <dbReference type="PROSITE" id="PS50928"/>
    </source>
</evidence>
<evidence type="ECO:0000256" key="7">
    <source>
        <dbReference type="ARBA" id="ARBA00023136"/>
    </source>
</evidence>
<evidence type="ECO:0000256" key="1">
    <source>
        <dbReference type="ARBA" id="ARBA00004651"/>
    </source>
</evidence>
<keyword evidence="12" id="KW-1185">Reference proteome</keyword>
<gene>
    <name evidence="11" type="ORF">LYNGBM3L_65830</name>
</gene>
<dbReference type="eggNOG" id="COG0581">
    <property type="taxonomic scope" value="Bacteria"/>
</dbReference>
<dbReference type="GO" id="GO:0035435">
    <property type="term" value="P:phosphate ion transmembrane transport"/>
    <property type="evidence" value="ECO:0007669"/>
    <property type="project" value="InterPro"/>
</dbReference>
<sequence>MSKNPTKTKPQATTDNLQPATDNRQPTTDNFQVSTVMIWAIALFVTAVFLWILSDIVWHGVGQINWEFLTTAPKNAGREGGIGPILVSTVLILGVCMTVSIPIGVGTAILLAEFTDTKSIFGRLVRRSLDVLAGVPSIVFGLFGNAFFCKTLGLGFSILSGGLTLACMVLPILIRSTEEGFRAVSDDYRLSATALGLSRTTTLWNLLLPAAAPGLVVGLVLGIGRAIAETAALIFTSGYVDRMPESLLDSGRSLSIHIFDLSMNVTGGNANAYASALVLLVLLLLINGTAAWMAEYWLHRRVESVCKQSAISNQQSAF</sequence>
<comment type="subcellular location">
    <subcellularLocation>
        <location evidence="1 8">Cell membrane</location>
        <topology evidence="1 8">Multi-pass membrane protein</topology>
    </subcellularLocation>
</comment>
<keyword evidence="5 8" id="KW-0812">Transmembrane</keyword>
<protein>
    <recommendedName>
        <fullName evidence="8">Phosphate transport system permease protein PstA</fullName>
    </recommendedName>
</protein>
<dbReference type="PANTHER" id="PTHR43470:SF3">
    <property type="entry name" value="PHOSPHATE TRANSPORT SYSTEM PERMEASE PROTEIN PSTA-RELATED"/>
    <property type="match status" value="1"/>
</dbReference>
<evidence type="ECO:0000313" key="12">
    <source>
        <dbReference type="Proteomes" id="UP000003959"/>
    </source>
</evidence>
<dbReference type="CDD" id="cd06261">
    <property type="entry name" value="TM_PBP2"/>
    <property type="match status" value="1"/>
</dbReference>
<dbReference type="Pfam" id="PF00528">
    <property type="entry name" value="BPD_transp_1"/>
    <property type="match status" value="1"/>
</dbReference>
<dbReference type="EMBL" id="GL890970">
    <property type="protein sequence ID" value="EGJ29371.1"/>
    <property type="molecule type" value="Genomic_DNA"/>
</dbReference>
<evidence type="ECO:0000256" key="6">
    <source>
        <dbReference type="ARBA" id="ARBA00022989"/>
    </source>
</evidence>
<evidence type="ECO:0000256" key="3">
    <source>
        <dbReference type="ARBA" id="ARBA00022448"/>
    </source>
</evidence>
<dbReference type="PROSITE" id="PS50928">
    <property type="entry name" value="ABC_TM1"/>
    <property type="match status" value="1"/>
</dbReference>
<dbReference type="InterPro" id="IPR035906">
    <property type="entry name" value="MetI-like_sf"/>
</dbReference>
<evidence type="ECO:0000256" key="2">
    <source>
        <dbReference type="ARBA" id="ARBA00007069"/>
    </source>
</evidence>
<evidence type="ECO:0000313" key="11">
    <source>
        <dbReference type="EMBL" id="EGJ29371.1"/>
    </source>
</evidence>
<dbReference type="PANTHER" id="PTHR43470">
    <property type="entry name" value="PHOSPHATE TRANSPORT SYSTEM PERMEASE PROTEIN PSTA-RELATED"/>
    <property type="match status" value="1"/>
</dbReference>
<dbReference type="AlphaFoldDB" id="F4Y279"/>
<feature type="region of interest" description="Disordered" evidence="9">
    <location>
        <begin position="1"/>
        <end position="26"/>
    </location>
</feature>
<dbReference type="NCBIfam" id="TIGR00974">
    <property type="entry name" value="3a0107s02c"/>
    <property type="match status" value="1"/>
</dbReference>
<keyword evidence="7 8" id="KW-0472">Membrane</keyword>
<feature type="transmembrane region" description="Helical" evidence="8">
    <location>
        <begin position="131"/>
        <end position="148"/>
    </location>
</feature>
<dbReference type="RefSeq" id="WP_008190398.1">
    <property type="nucleotide sequence ID" value="NZ_MKZR01000001.1"/>
</dbReference>
<dbReference type="HOGENOM" id="CLU_033621_2_2_3"/>
<dbReference type="SUPFAM" id="SSF161098">
    <property type="entry name" value="MetI-like"/>
    <property type="match status" value="1"/>
</dbReference>
<feature type="transmembrane region" description="Helical" evidence="8">
    <location>
        <begin position="272"/>
        <end position="294"/>
    </location>
</feature>
<dbReference type="Gene3D" id="1.10.3720.10">
    <property type="entry name" value="MetI-like"/>
    <property type="match status" value="1"/>
</dbReference>
<feature type="domain" description="ABC transmembrane type-1" evidence="10">
    <location>
        <begin position="86"/>
        <end position="290"/>
    </location>
</feature>
<feature type="transmembrane region" description="Helical" evidence="8">
    <location>
        <begin position="206"/>
        <end position="228"/>
    </location>
</feature>
<keyword evidence="3" id="KW-0813">Transport</keyword>
<evidence type="ECO:0000256" key="9">
    <source>
        <dbReference type="SAM" id="MobiDB-lite"/>
    </source>
</evidence>
<keyword evidence="4 8" id="KW-1003">Cell membrane</keyword>
<dbReference type="InterPro" id="IPR005672">
    <property type="entry name" value="Phosphate_PstA"/>
</dbReference>
<organism evidence="11 12">
    <name type="scientific">Moorena producens 3L</name>
    <dbReference type="NCBI Taxonomy" id="489825"/>
    <lineage>
        <taxon>Bacteria</taxon>
        <taxon>Bacillati</taxon>
        <taxon>Cyanobacteriota</taxon>
        <taxon>Cyanophyceae</taxon>
        <taxon>Coleofasciculales</taxon>
        <taxon>Coleofasciculaceae</taxon>
        <taxon>Moorena</taxon>
    </lineage>
</organism>
<keyword evidence="6 8" id="KW-1133">Transmembrane helix</keyword>
<dbReference type="GO" id="GO:0005315">
    <property type="term" value="F:phosphate transmembrane transporter activity"/>
    <property type="evidence" value="ECO:0007669"/>
    <property type="project" value="InterPro"/>
</dbReference>
<feature type="transmembrane region" description="Helical" evidence="8">
    <location>
        <begin position="81"/>
        <end position="111"/>
    </location>
</feature>
<evidence type="ECO:0000256" key="5">
    <source>
        <dbReference type="ARBA" id="ARBA00022692"/>
    </source>
</evidence>